<proteinExistence type="predicted"/>
<organism evidence="1">
    <name type="scientific">uncultured Sulfurovum sp</name>
    <dbReference type="NCBI Taxonomy" id="269237"/>
    <lineage>
        <taxon>Bacteria</taxon>
        <taxon>Pseudomonadati</taxon>
        <taxon>Campylobacterota</taxon>
        <taxon>Epsilonproteobacteria</taxon>
        <taxon>Campylobacterales</taxon>
        <taxon>Sulfurovaceae</taxon>
        <taxon>Sulfurovum</taxon>
        <taxon>environmental samples</taxon>
    </lineage>
</organism>
<name>A0A6S6T669_9BACT</name>
<dbReference type="AlphaFoldDB" id="A0A6S6T669"/>
<sequence>MTKTKLNFFSAIIQCFRRTKEQRKFEEELYTRGLAKEQEIMIQHLNEIIVSKELAKKFVLQELDIASKGDASLQYFVNKSGFHVSEYLGALGKFQEDKEKIEMIQFVFLNFLNKISDDQRMHQTAMNILNGIMEHWKIGKYSPDGGVFFEEETQEETVLQNSVTKPSLALYVKDLKSTVMQKLEVADDKIQDVLDKFNKPKEQEQVKEEVIKKEEVKAEVPKRAVKIYTDEYVDVLMEKHSDVIKEIITGNINPENSDEVKTFQSEISLATLEGHNLASVFCAFFETESTLPITSMNETSKAFFIQILNIFDEEGFSESLDEYLEINRDDVYALATEGDKFMQYLIGFWYVFENEDKSKVEEEQYYWYNQSALNGFKPAIEKLENSNYKGE</sequence>
<reference evidence="1" key="1">
    <citation type="submission" date="2020-01" db="EMBL/GenBank/DDBJ databases">
        <authorList>
            <person name="Meier V. D."/>
            <person name="Meier V D."/>
        </authorList>
    </citation>
    <scope>NUCLEOTIDE SEQUENCE</scope>
    <source>
        <strain evidence="1">HLG_WM_MAG_06</strain>
    </source>
</reference>
<accession>A0A6S6T669</accession>
<protein>
    <submittedName>
        <fullName evidence="1">Uncharacterized protein</fullName>
    </submittedName>
</protein>
<dbReference type="EMBL" id="CACVAP010000065">
    <property type="protein sequence ID" value="CAA6812097.1"/>
    <property type="molecule type" value="Genomic_DNA"/>
</dbReference>
<gene>
    <name evidence="1" type="ORF">HELGO_WM18555</name>
</gene>
<evidence type="ECO:0000313" key="1">
    <source>
        <dbReference type="EMBL" id="CAA6812097.1"/>
    </source>
</evidence>